<dbReference type="InterPro" id="IPR052165">
    <property type="entry name" value="Membrane_assoc_protease"/>
</dbReference>
<dbReference type="Pfam" id="PF01957">
    <property type="entry name" value="NfeD"/>
    <property type="match status" value="1"/>
</dbReference>
<dbReference type="AlphaFoldDB" id="A0AAW5K0W9"/>
<evidence type="ECO:0000256" key="3">
    <source>
        <dbReference type="ARBA" id="ARBA00022989"/>
    </source>
</evidence>
<dbReference type="RefSeq" id="WP_008712490.1">
    <property type="nucleotide sequence ID" value="NZ_CABKQM010000008.1"/>
</dbReference>
<accession>A0AAW5K0W9</accession>
<dbReference type="Proteomes" id="UP001205919">
    <property type="component" value="Unassembled WGS sequence"/>
</dbReference>
<keyword evidence="3 5" id="KW-1133">Transmembrane helix</keyword>
<evidence type="ECO:0000256" key="4">
    <source>
        <dbReference type="ARBA" id="ARBA00023136"/>
    </source>
</evidence>
<dbReference type="SUPFAM" id="SSF141322">
    <property type="entry name" value="NfeD domain-like"/>
    <property type="match status" value="1"/>
</dbReference>
<reference evidence="7 8" key="1">
    <citation type="submission" date="2022-06" db="EMBL/GenBank/DDBJ databases">
        <title>Isolation of gut microbiota from human fecal samples.</title>
        <authorList>
            <person name="Pamer E.G."/>
            <person name="Barat B."/>
            <person name="Waligurski E."/>
            <person name="Medina S."/>
            <person name="Paddock L."/>
            <person name="Mostad J."/>
        </authorList>
    </citation>
    <scope>NUCLEOTIDE SEQUENCE [LARGE SCALE GENOMIC DNA]</scope>
    <source>
        <strain evidence="7 8">DFI.9.90</strain>
    </source>
</reference>
<dbReference type="InterPro" id="IPR002810">
    <property type="entry name" value="NfeD-like_C"/>
</dbReference>
<dbReference type="PANTHER" id="PTHR33507:SF3">
    <property type="entry name" value="INNER MEMBRANE PROTEIN YBBJ"/>
    <property type="match status" value="1"/>
</dbReference>
<gene>
    <name evidence="7" type="ORF">NE630_02970</name>
</gene>
<sequence length="158" mass="17066">MEALANLITTNPVVFWLIVAIAAGVLEAVTVGLVSIWFSIGALAAMLPAAFDAAFNYQIVTFIAASVAAMVFTRPFLKNILRVEKTPTNADLVIGQKGVVISPIDNILEKGRVLANGLEWEARTLDGTNLDKGIIVVVRELRGVKLMVEKTSDTREDK</sequence>
<feature type="transmembrane region" description="Helical" evidence="5">
    <location>
        <begin position="57"/>
        <end position="77"/>
    </location>
</feature>
<keyword evidence="4 5" id="KW-0472">Membrane</keyword>
<keyword evidence="8" id="KW-1185">Reference proteome</keyword>
<evidence type="ECO:0000256" key="1">
    <source>
        <dbReference type="ARBA" id="ARBA00004141"/>
    </source>
</evidence>
<dbReference type="EMBL" id="JANFYT010000005">
    <property type="protein sequence ID" value="MCQ4813384.1"/>
    <property type="molecule type" value="Genomic_DNA"/>
</dbReference>
<evidence type="ECO:0000259" key="6">
    <source>
        <dbReference type="Pfam" id="PF01957"/>
    </source>
</evidence>
<evidence type="ECO:0000313" key="7">
    <source>
        <dbReference type="EMBL" id="MCQ4813384.1"/>
    </source>
</evidence>
<evidence type="ECO:0000313" key="8">
    <source>
        <dbReference type="Proteomes" id="UP001205919"/>
    </source>
</evidence>
<evidence type="ECO:0000256" key="2">
    <source>
        <dbReference type="ARBA" id="ARBA00022692"/>
    </source>
</evidence>
<dbReference type="GO" id="GO:0005886">
    <property type="term" value="C:plasma membrane"/>
    <property type="evidence" value="ECO:0007669"/>
    <property type="project" value="TreeGrafter"/>
</dbReference>
<evidence type="ECO:0000256" key="5">
    <source>
        <dbReference type="SAM" id="Phobius"/>
    </source>
</evidence>
<protein>
    <submittedName>
        <fullName evidence="7">NfeD family protein</fullName>
    </submittedName>
</protein>
<dbReference type="Gene3D" id="2.40.50.140">
    <property type="entry name" value="Nucleic acid-binding proteins"/>
    <property type="match status" value="1"/>
</dbReference>
<feature type="transmembrane region" description="Helical" evidence="5">
    <location>
        <begin position="12"/>
        <end position="45"/>
    </location>
</feature>
<dbReference type="InterPro" id="IPR012340">
    <property type="entry name" value="NA-bd_OB-fold"/>
</dbReference>
<organism evidence="7 8">
    <name type="scientific">Cloacibacillus evryensis</name>
    <dbReference type="NCBI Taxonomy" id="508460"/>
    <lineage>
        <taxon>Bacteria</taxon>
        <taxon>Thermotogati</taxon>
        <taxon>Synergistota</taxon>
        <taxon>Synergistia</taxon>
        <taxon>Synergistales</taxon>
        <taxon>Synergistaceae</taxon>
        <taxon>Cloacibacillus</taxon>
    </lineage>
</organism>
<feature type="domain" description="NfeD-like C-terminal" evidence="6">
    <location>
        <begin position="91"/>
        <end position="150"/>
    </location>
</feature>
<comment type="caution">
    <text evidence="7">The sequence shown here is derived from an EMBL/GenBank/DDBJ whole genome shotgun (WGS) entry which is preliminary data.</text>
</comment>
<dbReference type="PANTHER" id="PTHR33507">
    <property type="entry name" value="INNER MEMBRANE PROTEIN YBBJ"/>
    <property type="match status" value="1"/>
</dbReference>
<comment type="subcellular location">
    <subcellularLocation>
        <location evidence="1">Membrane</location>
        <topology evidence="1">Multi-pass membrane protein</topology>
    </subcellularLocation>
</comment>
<proteinExistence type="predicted"/>
<keyword evidence="2 5" id="KW-0812">Transmembrane</keyword>
<name>A0AAW5K0W9_9BACT</name>
<dbReference type="GeneID" id="95756677"/>